<evidence type="ECO:0000259" key="4">
    <source>
        <dbReference type="PROSITE" id="PS50987"/>
    </source>
</evidence>
<name>A0A857C9T5_9HYPH</name>
<keyword evidence="1" id="KW-0805">Transcription regulation</keyword>
<dbReference type="PRINTS" id="PR00778">
    <property type="entry name" value="HTHARSR"/>
</dbReference>
<dbReference type="Proteomes" id="UP000435648">
    <property type="component" value="Chromosome"/>
</dbReference>
<dbReference type="SMART" id="SM00418">
    <property type="entry name" value="HTH_ARSR"/>
    <property type="match status" value="1"/>
</dbReference>
<dbReference type="InterPro" id="IPR036388">
    <property type="entry name" value="WH-like_DNA-bd_sf"/>
</dbReference>
<evidence type="ECO:0000313" key="5">
    <source>
        <dbReference type="EMBL" id="QGZ35272.1"/>
    </source>
</evidence>
<dbReference type="Gene3D" id="1.10.10.10">
    <property type="entry name" value="Winged helix-like DNA-binding domain superfamily/Winged helix DNA-binding domain"/>
    <property type="match status" value="1"/>
</dbReference>
<evidence type="ECO:0000256" key="3">
    <source>
        <dbReference type="ARBA" id="ARBA00023163"/>
    </source>
</evidence>
<dbReference type="KEGG" id="siw:GH266_12650"/>
<sequence length="131" mass="14572">MNTRNTKDGAVADQRHAGHKHSLAAEQVIDHSSLSQNEITILAETFRLLGDPSRLKILLSCMPGPISVGDIAERLDLSLSLVSHHLRLLRGARLVKGERHAKQIFYEISDQHVSQVLQDMAIHISEDHGEE</sequence>
<dbReference type="NCBIfam" id="NF033788">
    <property type="entry name" value="HTH_metalloreg"/>
    <property type="match status" value="1"/>
</dbReference>
<dbReference type="InterPro" id="IPR051011">
    <property type="entry name" value="Metal_resp_trans_reg"/>
</dbReference>
<dbReference type="PROSITE" id="PS50987">
    <property type="entry name" value="HTH_ARSR_2"/>
    <property type="match status" value="1"/>
</dbReference>
<dbReference type="EMBL" id="CP046908">
    <property type="protein sequence ID" value="QGZ35272.1"/>
    <property type="molecule type" value="Genomic_DNA"/>
</dbReference>
<evidence type="ECO:0000256" key="2">
    <source>
        <dbReference type="ARBA" id="ARBA00023125"/>
    </source>
</evidence>
<dbReference type="SUPFAM" id="SSF46785">
    <property type="entry name" value="Winged helix' DNA-binding domain"/>
    <property type="match status" value="1"/>
</dbReference>
<reference evidence="5 6" key="1">
    <citation type="submission" date="2019-12" db="EMBL/GenBank/DDBJ databases">
        <title>The genome of Stappia indica PHM037.</title>
        <authorList>
            <person name="Kacar D."/>
            <person name="Galan B."/>
            <person name="Canedo L."/>
            <person name="Rodriguez P."/>
            <person name="de la Calle F."/>
            <person name="Garcia J.L."/>
        </authorList>
    </citation>
    <scope>NUCLEOTIDE SEQUENCE [LARGE SCALE GENOMIC DNA]</scope>
    <source>
        <strain evidence="5 6">PHM037</strain>
    </source>
</reference>
<dbReference type="GO" id="GO:0003700">
    <property type="term" value="F:DNA-binding transcription factor activity"/>
    <property type="evidence" value="ECO:0007669"/>
    <property type="project" value="InterPro"/>
</dbReference>
<keyword evidence="3" id="KW-0804">Transcription</keyword>
<gene>
    <name evidence="5" type="ORF">GH266_12650</name>
</gene>
<dbReference type="InterPro" id="IPR011991">
    <property type="entry name" value="ArsR-like_HTH"/>
</dbReference>
<evidence type="ECO:0000313" key="6">
    <source>
        <dbReference type="Proteomes" id="UP000435648"/>
    </source>
</evidence>
<proteinExistence type="predicted"/>
<keyword evidence="2" id="KW-0238">DNA-binding</keyword>
<accession>A0A857C9T5</accession>
<dbReference type="Pfam" id="PF01022">
    <property type="entry name" value="HTH_5"/>
    <property type="match status" value="1"/>
</dbReference>
<dbReference type="OrthoDB" id="9790747at2"/>
<dbReference type="PANTHER" id="PTHR43132">
    <property type="entry name" value="ARSENICAL RESISTANCE OPERON REPRESSOR ARSR-RELATED"/>
    <property type="match status" value="1"/>
</dbReference>
<dbReference type="RefSeq" id="WP_158194158.1">
    <property type="nucleotide sequence ID" value="NZ_CP046908.1"/>
</dbReference>
<protein>
    <submittedName>
        <fullName evidence="5">Metalloregulator ArsR/SmtB family transcription factor</fullName>
    </submittedName>
</protein>
<feature type="domain" description="HTH arsR-type" evidence="4">
    <location>
        <begin position="34"/>
        <end position="128"/>
    </location>
</feature>
<dbReference type="AlphaFoldDB" id="A0A857C9T5"/>
<dbReference type="InterPro" id="IPR036390">
    <property type="entry name" value="WH_DNA-bd_sf"/>
</dbReference>
<dbReference type="InterPro" id="IPR001845">
    <property type="entry name" value="HTH_ArsR_DNA-bd_dom"/>
</dbReference>
<organism evidence="5 6">
    <name type="scientific">Stappia indica</name>
    <dbReference type="NCBI Taxonomy" id="538381"/>
    <lineage>
        <taxon>Bacteria</taxon>
        <taxon>Pseudomonadati</taxon>
        <taxon>Pseudomonadota</taxon>
        <taxon>Alphaproteobacteria</taxon>
        <taxon>Hyphomicrobiales</taxon>
        <taxon>Stappiaceae</taxon>
        <taxon>Stappia</taxon>
    </lineage>
</organism>
<dbReference type="PANTHER" id="PTHR43132:SF6">
    <property type="entry name" value="HTH-TYPE TRANSCRIPTIONAL REPRESSOR CZRA"/>
    <property type="match status" value="1"/>
</dbReference>
<dbReference type="CDD" id="cd00090">
    <property type="entry name" value="HTH_ARSR"/>
    <property type="match status" value="1"/>
</dbReference>
<evidence type="ECO:0000256" key="1">
    <source>
        <dbReference type="ARBA" id="ARBA00023015"/>
    </source>
</evidence>
<dbReference type="GO" id="GO:0003677">
    <property type="term" value="F:DNA binding"/>
    <property type="evidence" value="ECO:0007669"/>
    <property type="project" value="UniProtKB-KW"/>
</dbReference>